<accession>A0A4S8KK41</accession>
<evidence type="ECO:0000313" key="1">
    <source>
        <dbReference type="EMBL" id="THU75478.1"/>
    </source>
</evidence>
<protein>
    <submittedName>
        <fullName evidence="1">Uncharacterized protein</fullName>
    </submittedName>
</protein>
<keyword evidence="2" id="KW-1185">Reference proteome</keyword>
<reference evidence="1 2" key="1">
    <citation type="journal article" date="2019" name="Nat. Ecol. Evol.">
        <title>Megaphylogeny resolves global patterns of mushroom evolution.</title>
        <authorList>
            <person name="Varga T."/>
            <person name="Krizsan K."/>
            <person name="Foldi C."/>
            <person name="Dima B."/>
            <person name="Sanchez-Garcia M."/>
            <person name="Sanchez-Ramirez S."/>
            <person name="Szollosi G.J."/>
            <person name="Szarkandi J.G."/>
            <person name="Papp V."/>
            <person name="Albert L."/>
            <person name="Andreopoulos W."/>
            <person name="Angelini C."/>
            <person name="Antonin V."/>
            <person name="Barry K.W."/>
            <person name="Bougher N.L."/>
            <person name="Buchanan P."/>
            <person name="Buyck B."/>
            <person name="Bense V."/>
            <person name="Catcheside P."/>
            <person name="Chovatia M."/>
            <person name="Cooper J."/>
            <person name="Damon W."/>
            <person name="Desjardin D."/>
            <person name="Finy P."/>
            <person name="Geml J."/>
            <person name="Haridas S."/>
            <person name="Hughes K."/>
            <person name="Justo A."/>
            <person name="Karasinski D."/>
            <person name="Kautmanova I."/>
            <person name="Kiss B."/>
            <person name="Kocsube S."/>
            <person name="Kotiranta H."/>
            <person name="LaButti K.M."/>
            <person name="Lechner B.E."/>
            <person name="Liimatainen K."/>
            <person name="Lipzen A."/>
            <person name="Lukacs Z."/>
            <person name="Mihaltcheva S."/>
            <person name="Morgado L.N."/>
            <person name="Niskanen T."/>
            <person name="Noordeloos M.E."/>
            <person name="Ohm R.A."/>
            <person name="Ortiz-Santana B."/>
            <person name="Ovrebo C."/>
            <person name="Racz N."/>
            <person name="Riley R."/>
            <person name="Savchenko A."/>
            <person name="Shiryaev A."/>
            <person name="Soop K."/>
            <person name="Spirin V."/>
            <person name="Szebenyi C."/>
            <person name="Tomsovsky M."/>
            <person name="Tulloss R.E."/>
            <person name="Uehling J."/>
            <person name="Grigoriev I.V."/>
            <person name="Vagvolgyi C."/>
            <person name="Papp T."/>
            <person name="Martin F.M."/>
            <person name="Miettinen O."/>
            <person name="Hibbett D.S."/>
            <person name="Nagy L.G."/>
        </authorList>
    </citation>
    <scope>NUCLEOTIDE SEQUENCE [LARGE SCALE GENOMIC DNA]</scope>
    <source>
        <strain evidence="1 2">CBS 962.96</strain>
    </source>
</reference>
<dbReference type="AlphaFoldDB" id="A0A4S8KK41"/>
<organism evidence="1 2">
    <name type="scientific">Dendrothele bispora (strain CBS 962.96)</name>
    <dbReference type="NCBI Taxonomy" id="1314807"/>
    <lineage>
        <taxon>Eukaryota</taxon>
        <taxon>Fungi</taxon>
        <taxon>Dikarya</taxon>
        <taxon>Basidiomycota</taxon>
        <taxon>Agaricomycotina</taxon>
        <taxon>Agaricomycetes</taxon>
        <taxon>Agaricomycetidae</taxon>
        <taxon>Agaricales</taxon>
        <taxon>Agaricales incertae sedis</taxon>
        <taxon>Dendrothele</taxon>
    </lineage>
</organism>
<name>A0A4S8KK41_DENBC</name>
<evidence type="ECO:0000313" key="2">
    <source>
        <dbReference type="Proteomes" id="UP000297245"/>
    </source>
</evidence>
<gene>
    <name evidence="1" type="ORF">K435DRAFT_880758</name>
</gene>
<dbReference type="Proteomes" id="UP000297245">
    <property type="component" value="Unassembled WGS sequence"/>
</dbReference>
<sequence>MSSRTLRISPKPLLTPGFRIVTQDSRSLSPLTSFTGPTVSRSLLVDSRALTIPIDFVLFASKLSGQHLPAGHAFINASQRTGFEVSGQGTYIQTIVSTPWTAQVPFSSCGFFFSSLAYDTP</sequence>
<proteinExistence type="predicted"/>
<dbReference type="EMBL" id="ML182069">
    <property type="protein sequence ID" value="THU75478.1"/>
    <property type="molecule type" value="Genomic_DNA"/>
</dbReference>